<comment type="caution">
    <text evidence="1">The sequence shown here is derived from an EMBL/GenBank/DDBJ whole genome shotgun (WGS) entry which is preliminary data.</text>
</comment>
<organism evidence="1 2">
    <name type="scientific">Waterburya agarophytonicola KI4</name>
    <dbReference type="NCBI Taxonomy" id="2874699"/>
    <lineage>
        <taxon>Bacteria</taxon>
        <taxon>Bacillati</taxon>
        <taxon>Cyanobacteriota</taxon>
        <taxon>Cyanophyceae</taxon>
        <taxon>Pleurocapsales</taxon>
        <taxon>Hyellaceae</taxon>
        <taxon>Waterburya</taxon>
        <taxon>Waterburya agarophytonicola</taxon>
    </lineage>
</organism>
<dbReference type="InterPro" id="IPR017101">
    <property type="entry name" value="P-loop_ATP/GTP-bd_All4644_prd"/>
</dbReference>
<dbReference type="InterPro" id="IPR027417">
    <property type="entry name" value="P-loop_NTPase"/>
</dbReference>
<dbReference type="Proteomes" id="UP000729733">
    <property type="component" value="Unassembled WGS sequence"/>
</dbReference>
<gene>
    <name evidence="1" type="ORF">I4641_15745</name>
</gene>
<dbReference type="Pfam" id="PF13671">
    <property type="entry name" value="AAA_33"/>
    <property type="match status" value="1"/>
</dbReference>
<dbReference type="AlphaFoldDB" id="A0A964BV87"/>
<dbReference type="SUPFAM" id="SSF52540">
    <property type="entry name" value="P-loop containing nucleoside triphosphate hydrolases"/>
    <property type="match status" value="1"/>
</dbReference>
<sequence length="155" mass="17908">MTQTTLCHLLVGLPSSGKSTFTKQLHQQIPDSVVVSASAIEAELSEREKTKVKWNDIENEVIDRVRLGAKYKQVVIYDANNVRLDRRKSFLDKTSDLDFEWVCWWIKTPVNVCKYWNKRRPIQIPKATIDESYDDLEQSPPTVEEGFVAVREVNP</sequence>
<keyword evidence="2" id="KW-1185">Reference proteome</keyword>
<dbReference type="Gene3D" id="3.40.50.300">
    <property type="entry name" value="P-loop containing nucleotide triphosphate hydrolases"/>
    <property type="match status" value="1"/>
</dbReference>
<accession>A0A964BV87</accession>
<dbReference type="PIRSF" id="PIRSF037081">
    <property type="entry name" value="P-loop_All4644_prd"/>
    <property type="match status" value="1"/>
</dbReference>
<evidence type="ECO:0000313" key="1">
    <source>
        <dbReference type="EMBL" id="MCC0178430.1"/>
    </source>
</evidence>
<proteinExistence type="predicted"/>
<name>A0A964BV87_9CYAN</name>
<dbReference type="RefSeq" id="WP_229641512.1">
    <property type="nucleotide sequence ID" value="NZ_JADWDC010000043.1"/>
</dbReference>
<evidence type="ECO:0000313" key="2">
    <source>
        <dbReference type="Proteomes" id="UP000729733"/>
    </source>
</evidence>
<dbReference type="EMBL" id="JADWDC010000043">
    <property type="protein sequence ID" value="MCC0178430.1"/>
    <property type="molecule type" value="Genomic_DNA"/>
</dbReference>
<protein>
    <submittedName>
        <fullName evidence="1">AAA family ATPase</fullName>
    </submittedName>
</protein>
<reference evidence="1" key="1">
    <citation type="journal article" date="2021" name="Antonie Van Leeuwenhoek">
        <title>Draft genome and description of Waterburya agarophytonicola gen. nov. sp. nov. (Pleurocapsales, Cyanobacteria): a seaweed symbiont.</title>
        <authorList>
            <person name="Bonthond G."/>
            <person name="Shalygin S."/>
            <person name="Bayer T."/>
            <person name="Weinberger F."/>
        </authorList>
    </citation>
    <scope>NUCLEOTIDE SEQUENCE</scope>
    <source>
        <strain evidence="1">KI4</strain>
    </source>
</reference>